<dbReference type="Proteomes" id="UP001530377">
    <property type="component" value="Unassembled WGS sequence"/>
</dbReference>
<accession>A0ABD3R420</accession>
<feature type="region of interest" description="Disordered" evidence="1">
    <location>
        <begin position="34"/>
        <end position="56"/>
    </location>
</feature>
<evidence type="ECO:0000313" key="3">
    <source>
        <dbReference type="EMBL" id="KAL3807323.1"/>
    </source>
</evidence>
<feature type="signal peptide" evidence="2">
    <location>
        <begin position="1"/>
        <end position="20"/>
    </location>
</feature>
<evidence type="ECO:0000256" key="1">
    <source>
        <dbReference type="SAM" id="MobiDB-lite"/>
    </source>
</evidence>
<dbReference type="AlphaFoldDB" id="A0ABD3R420"/>
<feature type="compositionally biased region" description="Low complexity" evidence="1">
    <location>
        <begin position="144"/>
        <end position="157"/>
    </location>
</feature>
<dbReference type="EMBL" id="JALLPB020000642">
    <property type="protein sequence ID" value="KAL3807323.1"/>
    <property type="molecule type" value="Genomic_DNA"/>
</dbReference>
<feature type="chain" id="PRO_5044787617" evidence="2">
    <location>
        <begin position="21"/>
        <end position="814"/>
    </location>
</feature>
<proteinExistence type="predicted"/>
<organism evidence="3 4">
    <name type="scientific">Cyclostephanos tholiformis</name>
    <dbReference type="NCBI Taxonomy" id="382380"/>
    <lineage>
        <taxon>Eukaryota</taxon>
        <taxon>Sar</taxon>
        <taxon>Stramenopiles</taxon>
        <taxon>Ochrophyta</taxon>
        <taxon>Bacillariophyta</taxon>
        <taxon>Coscinodiscophyceae</taxon>
        <taxon>Thalassiosirophycidae</taxon>
        <taxon>Stephanodiscales</taxon>
        <taxon>Stephanodiscaceae</taxon>
        <taxon>Cyclostephanos</taxon>
    </lineage>
</organism>
<sequence>MTMDMITLLILLSSPAPSFALSTPRNGRLMNGLDANNMNSKEAGDNLRGGKNGRRSRRHRALYAWQTATPYADPDALCAAGATGYRATRDCSGFVFCNNGYLMGGAGSGYYDRPSGPDGPTDVSLPSPSPPTLAWDMTVEEAEATPTEYPTTPAQTTREPTPNDGALDIIQSVVVDGSPPPSAEIFDVPVMGQVEDDDTLVPSASELVTFDVSSEVDEVGRYDFETGKGWKGESWSPSCPESFTGNLAYPECTGYATCIDGIFVDMIPQLSIASTTSSPVFRFEGDPTRRFCGKSWKDVIDNCLTAVPCPDGDSFGVCPYGMGCIADTPCSDETYLEYLRERQQEYGAGDSPPTMSTSSSPPTDRTTSAMISFGSSLSDATTLTTTSSVPTTATTVSMSSSSPSSITTVATILTIASSPPTTALTLSMSSPSSSTITQVTAMMTSLYENPTENMYFCGLTYADILVRCLESKPCPTGVAADFCESTEGCFAAPTCTEEYLLNKADVSSEEFSLVETVASSSPTASVSSNHPTILLSADPSPSPLMLVMSGMVAPSNDGAHEEQTTSPSLNTIQESTFATSKPVITDVNPDPMMNSEPLLEYTENFEDSDISALPDSVSTICRLCGDSELDSTQIVTLDGNEVSCNMFDLGFESANIEEGSNICVDYRGLYFNTCCGTPSFEVDQSSVEKCILCGDSTLNRDAIIFFHGKELFCTDLASQLLEEDRVNSGSAICNTSKSSYAAACCSDDSGTSLGEVLLSSGFSPATPETSPEYWSAESWNAESWNSHSLLNHASTTAIRFGSSMAVLLCLLQIA</sequence>
<name>A0ABD3R420_9STRA</name>
<feature type="compositionally biased region" description="Low complexity" evidence="1">
    <location>
        <begin position="351"/>
        <end position="368"/>
    </location>
</feature>
<evidence type="ECO:0000256" key="2">
    <source>
        <dbReference type="SAM" id="SignalP"/>
    </source>
</evidence>
<evidence type="ECO:0000313" key="4">
    <source>
        <dbReference type="Proteomes" id="UP001530377"/>
    </source>
</evidence>
<comment type="caution">
    <text evidence="3">The sequence shown here is derived from an EMBL/GenBank/DDBJ whole genome shotgun (WGS) entry which is preliminary data.</text>
</comment>
<keyword evidence="2" id="KW-0732">Signal</keyword>
<protein>
    <submittedName>
        <fullName evidence="3">Uncharacterized protein</fullName>
    </submittedName>
</protein>
<reference evidence="3 4" key="1">
    <citation type="submission" date="2024-10" db="EMBL/GenBank/DDBJ databases">
        <title>Updated reference genomes for cyclostephanoid diatoms.</title>
        <authorList>
            <person name="Roberts W.R."/>
            <person name="Alverson A.J."/>
        </authorList>
    </citation>
    <scope>NUCLEOTIDE SEQUENCE [LARGE SCALE GENOMIC DNA]</scope>
    <source>
        <strain evidence="3 4">AJA228-03</strain>
    </source>
</reference>
<gene>
    <name evidence="3" type="ORF">ACHAXA_003070</name>
</gene>
<keyword evidence="4" id="KW-1185">Reference proteome</keyword>
<feature type="region of interest" description="Disordered" evidence="1">
    <location>
        <begin position="345"/>
        <end position="369"/>
    </location>
</feature>
<feature type="region of interest" description="Disordered" evidence="1">
    <location>
        <begin position="112"/>
        <end position="164"/>
    </location>
</feature>
<feature type="region of interest" description="Disordered" evidence="1">
    <location>
        <begin position="381"/>
        <end position="400"/>
    </location>
</feature>